<accession>A0AAD7GCC8</accession>
<dbReference type="EMBL" id="JARKIE010000083">
    <property type="protein sequence ID" value="KAJ7687926.1"/>
    <property type="molecule type" value="Genomic_DNA"/>
</dbReference>
<gene>
    <name evidence="1" type="ORF">B0H17DRAFT_1135938</name>
</gene>
<evidence type="ECO:0000313" key="1">
    <source>
        <dbReference type="EMBL" id="KAJ7687926.1"/>
    </source>
</evidence>
<name>A0AAD7GCC8_MYCRO</name>
<proteinExistence type="predicted"/>
<comment type="caution">
    <text evidence="1">The sequence shown here is derived from an EMBL/GenBank/DDBJ whole genome shotgun (WGS) entry which is preliminary data.</text>
</comment>
<reference evidence="1" key="1">
    <citation type="submission" date="2023-03" db="EMBL/GenBank/DDBJ databases">
        <title>Massive genome expansion in bonnet fungi (Mycena s.s.) driven by repeated elements and novel gene families across ecological guilds.</title>
        <authorList>
            <consortium name="Lawrence Berkeley National Laboratory"/>
            <person name="Harder C.B."/>
            <person name="Miyauchi S."/>
            <person name="Viragh M."/>
            <person name="Kuo A."/>
            <person name="Thoen E."/>
            <person name="Andreopoulos B."/>
            <person name="Lu D."/>
            <person name="Skrede I."/>
            <person name="Drula E."/>
            <person name="Henrissat B."/>
            <person name="Morin E."/>
            <person name="Kohler A."/>
            <person name="Barry K."/>
            <person name="LaButti K."/>
            <person name="Morin E."/>
            <person name="Salamov A."/>
            <person name="Lipzen A."/>
            <person name="Mereny Z."/>
            <person name="Hegedus B."/>
            <person name="Baldrian P."/>
            <person name="Stursova M."/>
            <person name="Weitz H."/>
            <person name="Taylor A."/>
            <person name="Grigoriev I.V."/>
            <person name="Nagy L.G."/>
            <person name="Martin F."/>
            <person name="Kauserud H."/>
        </authorList>
    </citation>
    <scope>NUCLEOTIDE SEQUENCE</scope>
    <source>
        <strain evidence="1">CBHHK067</strain>
    </source>
</reference>
<keyword evidence="2" id="KW-1185">Reference proteome</keyword>
<dbReference type="AlphaFoldDB" id="A0AAD7GCC8"/>
<dbReference type="Proteomes" id="UP001221757">
    <property type="component" value="Unassembled WGS sequence"/>
</dbReference>
<organism evidence="1 2">
    <name type="scientific">Mycena rosella</name>
    <name type="common">Pink bonnet</name>
    <name type="synonym">Agaricus rosellus</name>
    <dbReference type="NCBI Taxonomy" id="1033263"/>
    <lineage>
        <taxon>Eukaryota</taxon>
        <taxon>Fungi</taxon>
        <taxon>Dikarya</taxon>
        <taxon>Basidiomycota</taxon>
        <taxon>Agaricomycotina</taxon>
        <taxon>Agaricomycetes</taxon>
        <taxon>Agaricomycetidae</taxon>
        <taxon>Agaricales</taxon>
        <taxon>Marasmiineae</taxon>
        <taxon>Mycenaceae</taxon>
        <taxon>Mycena</taxon>
    </lineage>
</organism>
<evidence type="ECO:0000313" key="2">
    <source>
        <dbReference type="Proteomes" id="UP001221757"/>
    </source>
</evidence>
<sequence>MGTLSAVASDYGPTTLLPLFYMFLIFGETKKKATAGADHARVAPAVATNAGGHVLAEDVIEADGASEAPAKWDLLGRLTASVIWNLANTLSVRRAIKYNVAGFIYYVTCLQIVVLD</sequence>
<protein>
    <submittedName>
        <fullName evidence="1">Uncharacterized protein</fullName>
    </submittedName>
</protein>